<keyword evidence="1" id="KW-1133">Transmembrane helix</keyword>
<proteinExistence type="predicted"/>
<dbReference type="GO" id="GO:0004674">
    <property type="term" value="F:protein serine/threonine kinase activity"/>
    <property type="evidence" value="ECO:0007669"/>
    <property type="project" value="UniProtKB-KW"/>
</dbReference>
<keyword evidence="2" id="KW-0808">Transferase</keyword>
<accession>A0A151LLN0</accession>
<comment type="caution">
    <text evidence="2">The sequence shown here is derived from an EMBL/GenBank/DDBJ whole genome shotgun (WGS) entry which is preliminary data.</text>
</comment>
<feature type="transmembrane region" description="Helical" evidence="1">
    <location>
        <begin position="43"/>
        <end position="64"/>
    </location>
</feature>
<protein>
    <submittedName>
        <fullName evidence="2">Serine/threonine protein kinase, FIKK family</fullName>
    </submittedName>
</protein>
<dbReference type="RefSeq" id="XP_018641766.1">
    <property type="nucleotide sequence ID" value="XM_018786149.1"/>
</dbReference>
<dbReference type="KEGG" id="pgab:PGSY75_1039000"/>
<dbReference type="VEuPathDB" id="PlasmoDB:PGABG01_0030600"/>
<evidence type="ECO:0000256" key="1">
    <source>
        <dbReference type="SAM" id="Phobius"/>
    </source>
</evidence>
<name>A0A151LLN0_9APIC</name>
<dbReference type="EMBL" id="LVLB01000011">
    <property type="protein sequence ID" value="KYN99759.1"/>
    <property type="molecule type" value="Genomic_DNA"/>
</dbReference>
<sequence length="67" mass="7969">MGNFYKYNYMETNGLLYTKCLKCNSSPIYIISKKDEYKKKESWNFVNSILSRSIILFILTFLLLNIV</sequence>
<keyword evidence="2" id="KW-0723">Serine/threonine-protein kinase</keyword>
<feature type="non-terminal residue" evidence="2">
    <location>
        <position position="67"/>
    </location>
</feature>
<evidence type="ECO:0000313" key="2">
    <source>
        <dbReference type="EMBL" id="KYN99759.1"/>
    </source>
</evidence>
<dbReference type="GeneID" id="29776740"/>
<dbReference type="Proteomes" id="UP000076004">
    <property type="component" value="Unassembled WGS sequence"/>
</dbReference>
<dbReference type="AlphaFoldDB" id="A0A151LLN0"/>
<organism evidence="2 3">
    <name type="scientific">Plasmodium gaboni</name>
    <dbReference type="NCBI Taxonomy" id="647221"/>
    <lineage>
        <taxon>Eukaryota</taxon>
        <taxon>Sar</taxon>
        <taxon>Alveolata</taxon>
        <taxon>Apicomplexa</taxon>
        <taxon>Aconoidasida</taxon>
        <taxon>Haemosporida</taxon>
        <taxon>Plasmodiidae</taxon>
        <taxon>Plasmodium</taxon>
        <taxon>Plasmodium (Laverania)</taxon>
    </lineage>
</organism>
<evidence type="ECO:0000313" key="3">
    <source>
        <dbReference type="Proteomes" id="UP000076004"/>
    </source>
</evidence>
<keyword evidence="1" id="KW-0812">Transmembrane</keyword>
<keyword evidence="1" id="KW-0472">Membrane</keyword>
<gene>
    <name evidence="2" type="ORF">PGSY75_1039000</name>
</gene>
<keyword evidence="2" id="KW-0418">Kinase</keyword>
<reference evidence="2 3" key="1">
    <citation type="journal article" date="2016" name="Nat. Commun.">
        <title>Genomes of cryptic chimpanzee Plasmodium species reveal key evolutionary events leading to human malaria.</title>
        <authorList>
            <person name="Sundararaman S.A."/>
            <person name="Plenderleith L.J."/>
            <person name="Liu W."/>
            <person name="Loy D.E."/>
            <person name="Learn G.H."/>
            <person name="Li Y."/>
            <person name="Shaw K.S."/>
            <person name="Ayouba A."/>
            <person name="Peeters M."/>
            <person name="Speede S."/>
            <person name="Shaw G.M."/>
            <person name="Bushman F.D."/>
            <person name="Brisson D."/>
            <person name="Rayner J.C."/>
            <person name="Sharp P.M."/>
            <person name="Hahn B.H."/>
        </authorList>
    </citation>
    <scope>NUCLEOTIDE SEQUENCE [LARGE SCALE GENOMIC DNA]</scope>
    <source>
        <strain evidence="2 3">SY75</strain>
    </source>
</reference>
<dbReference type="VEuPathDB" id="PlasmoDB:PGSY75_1039000"/>